<accession>A0ABD6AAI3</accession>
<evidence type="ECO:0000313" key="3">
    <source>
        <dbReference type="Proteomes" id="UP001596547"/>
    </source>
</evidence>
<keyword evidence="3" id="KW-1185">Reference proteome</keyword>
<feature type="region of interest" description="Disordered" evidence="1">
    <location>
        <begin position="19"/>
        <end position="44"/>
    </location>
</feature>
<comment type="caution">
    <text evidence="2">The sequence shown here is derived from an EMBL/GenBank/DDBJ whole genome shotgun (WGS) entry which is preliminary data.</text>
</comment>
<protein>
    <submittedName>
        <fullName evidence="2">Uncharacterized protein</fullName>
    </submittedName>
</protein>
<dbReference type="Proteomes" id="UP001596547">
    <property type="component" value="Unassembled WGS sequence"/>
</dbReference>
<dbReference type="AlphaFoldDB" id="A0ABD6AAI3"/>
<organism evidence="2 3">
    <name type="scientific">Halomarina halobia</name>
    <dbReference type="NCBI Taxonomy" id="3033386"/>
    <lineage>
        <taxon>Archaea</taxon>
        <taxon>Methanobacteriati</taxon>
        <taxon>Methanobacteriota</taxon>
        <taxon>Stenosarchaea group</taxon>
        <taxon>Halobacteria</taxon>
        <taxon>Halobacteriales</taxon>
        <taxon>Natronomonadaceae</taxon>
        <taxon>Halomarina</taxon>
    </lineage>
</organism>
<proteinExistence type="predicted"/>
<evidence type="ECO:0000313" key="2">
    <source>
        <dbReference type="EMBL" id="MFC7317425.1"/>
    </source>
</evidence>
<dbReference type="GeneID" id="79315905"/>
<gene>
    <name evidence="2" type="ORF">ACFQPE_11590</name>
</gene>
<reference evidence="2 3" key="1">
    <citation type="journal article" date="2019" name="Int. J. Syst. Evol. Microbiol.">
        <title>The Global Catalogue of Microorganisms (GCM) 10K type strain sequencing project: providing services to taxonomists for standard genome sequencing and annotation.</title>
        <authorList>
            <consortium name="The Broad Institute Genomics Platform"/>
            <consortium name="The Broad Institute Genome Sequencing Center for Infectious Disease"/>
            <person name="Wu L."/>
            <person name="Ma J."/>
        </authorList>
    </citation>
    <scope>NUCLEOTIDE SEQUENCE [LARGE SCALE GENOMIC DNA]</scope>
    <source>
        <strain evidence="2 3">PSR21</strain>
    </source>
</reference>
<sequence length="76" mass="8178">MSVAHSSVRPVTAGTECAYCGSDRSPHDPVFAEEATDGPDDERESVGEFRNYACLHEWIEAAALVYGTACERSPDG</sequence>
<name>A0ABD6AAI3_9EURY</name>
<feature type="compositionally biased region" description="Acidic residues" evidence="1">
    <location>
        <begin position="34"/>
        <end position="43"/>
    </location>
</feature>
<evidence type="ECO:0000256" key="1">
    <source>
        <dbReference type="SAM" id="MobiDB-lite"/>
    </source>
</evidence>
<dbReference type="RefSeq" id="WP_276303327.1">
    <property type="nucleotide sequence ID" value="NZ_CP119992.1"/>
</dbReference>
<dbReference type="EMBL" id="JBHTBF010000002">
    <property type="protein sequence ID" value="MFC7317425.1"/>
    <property type="molecule type" value="Genomic_DNA"/>
</dbReference>